<dbReference type="EMBL" id="LTAN01000007">
    <property type="protein sequence ID" value="OBR06235.1"/>
    <property type="molecule type" value="Genomic_DNA"/>
</dbReference>
<protein>
    <submittedName>
        <fullName evidence="1">Uncharacterized protein</fullName>
    </submittedName>
</protein>
<dbReference type="Proteomes" id="UP000092177">
    <property type="component" value="Unassembled WGS sequence"/>
</dbReference>
<dbReference type="RefSeq" id="XP_018154753.1">
    <property type="nucleotide sequence ID" value="XM_018305329.1"/>
</dbReference>
<accession>A0A1B7Y2K0</accession>
<evidence type="ECO:0000313" key="2">
    <source>
        <dbReference type="Proteomes" id="UP000092177"/>
    </source>
</evidence>
<name>A0A1B7Y2K0_COLHI</name>
<comment type="caution">
    <text evidence="1">The sequence shown here is derived from an EMBL/GenBank/DDBJ whole genome shotgun (WGS) entry which is preliminary data.</text>
</comment>
<reference evidence="2" key="1">
    <citation type="journal article" date="2017" name="BMC Genomics">
        <title>Gapless genome assembly of Colletotrichum higginsianum reveals chromosome structure and association of transposable elements with secondary metabolite gene clusters.</title>
        <authorList>
            <person name="Dallery J.-F."/>
            <person name="Lapalu N."/>
            <person name="Zampounis A."/>
            <person name="Pigne S."/>
            <person name="Luyten I."/>
            <person name="Amselem J."/>
            <person name="Wittenberg A.H.J."/>
            <person name="Zhou S."/>
            <person name="de Queiroz M.V."/>
            <person name="Robin G.P."/>
            <person name="Auger A."/>
            <person name="Hainaut M."/>
            <person name="Henrissat B."/>
            <person name="Kim K.-T."/>
            <person name="Lee Y.-H."/>
            <person name="Lespinet O."/>
            <person name="Schwartz D.C."/>
            <person name="Thon M.R."/>
            <person name="O'Connell R.J."/>
        </authorList>
    </citation>
    <scope>NUCLEOTIDE SEQUENCE [LARGE SCALE GENOMIC DNA]</scope>
    <source>
        <strain evidence="2">IMI 349063</strain>
    </source>
</reference>
<dbReference type="KEGG" id="chig:CH63R_10355"/>
<dbReference type="VEuPathDB" id="FungiDB:CH63R_10355"/>
<organism evidence="1 2">
    <name type="scientific">Colletotrichum higginsianum (strain IMI 349063)</name>
    <name type="common">Crucifer anthracnose fungus</name>
    <dbReference type="NCBI Taxonomy" id="759273"/>
    <lineage>
        <taxon>Eukaryota</taxon>
        <taxon>Fungi</taxon>
        <taxon>Dikarya</taxon>
        <taxon>Ascomycota</taxon>
        <taxon>Pezizomycotina</taxon>
        <taxon>Sordariomycetes</taxon>
        <taxon>Hypocreomycetidae</taxon>
        <taxon>Glomerellales</taxon>
        <taxon>Glomerellaceae</taxon>
        <taxon>Colletotrichum</taxon>
        <taxon>Colletotrichum destructivum species complex</taxon>
    </lineage>
</organism>
<evidence type="ECO:0000313" key="1">
    <source>
        <dbReference type="EMBL" id="OBR06235.1"/>
    </source>
</evidence>
<dbReference type="AlphaFoldDB" id="A0A1B7Y2K0"/>
<sequence>MTKGMKVRLLRDASAATRSNTPCAVDVGEGRTGLSPLLACDWQFYYGFDSGCRRVDGRTLSDIIAPREAGGDRLMAVSSWRLAGYA</sequence>
<dbReference type="GeneID" id="28869436"/>
<proteinExistence type="predicted"/>
<gene>
    <name evidence="1" type="ORF">CH63R_10355</name>
</gene>
<keyword evidence="2" id="KW-1185">Reference proteome</keyword>